<sequence>MNDTGNEADPLWDQAKSAVTEYSDNLRRFTEHGQLYGWAVMHRLDGPELWPKVKYEMRRQLGIDFDQLRAATHAARHAAIARAATGPQLRLWAAADHAQQSFAICGPQGVVWYDNLTLDDWWYHGDQPTAELSVAHRAIWLAGRARTLARIGAARLILHLTSPGISTQTLSGSIERARLGVVIEPVEPAANRAVEWCRKPGRHVSTELTGFLDDTGSDAPPPIPTPPTKRKAGPGPHTATSHAQRDHSDIAASATDDGEVRS</sequence>
<dbReference type="EMBL" id="JABELX010000009">
    <property type="protein sequence ID" value="NNH72996.1"/>
    <property type="molecule type" value="Genomic_DNA"/>
</dbReference>
<organism evidence="2 3">
    <name type="scientific">Nocardia uniformis</name>
    <dbReference type="NCBI Taxonomy" id="53432"/>
    <lineage>
        <taxon>Bacteria</taxon>
        <taxon>Bacillati</taxon>
        <taxon>Actinomycetota</taxon>
        <taxon>Actinomycetes</taxon>
        <taxon>Mycobacteriales</taxon>
        <taxon>Nocardiaceae</taxon>
        <taxon>Nocardia</taxon>
    </lineage>
</organism>
<comment type="caution">
    <text evidence="2">The sequence shown here is derived from an EMBL/GenBank/DDBJ whole genome shotgun (WGS) entry which is preliminary data.</text>
</comment>
<accession>A0A849C5N3</accession>
<feature type="region of interest" description="Disordered" evidence="1">
    <location>
        <begin position="207"/>
        <end position="262"/>
    </location>
</feature>
<gene>
    <name evidence="2" type="ORF">HLB23_24570</name>
</gene>
<keyword evidence="3" id="KW-1185">Reference proteome</keyword>
<dbReference type="AlphaFoldDB" id="A0A849C5N3"/>
<dbReference type="Proteomes" id="UP000586827">
    <property type="component" value="Unassembled WGS sequence"/>
</dbReference>
<evidence type="ECO:0000256" key="1">
    <source>
        <dbReference type="SAM" id="MobiDB-lite"/>
    </source>
</evidence>
<evidence type="ECO:0000313" key="3">
    <source>
        <dbReference type="Proteomes" id="UP000586827"/>
    </source>
</evidence>
<proteinExistence type="predicted"/>
<dbReference type="RefSeq" id="WP_067523487.1">
    <property type="nucleotide sequence ID" value="NZ_JABELX010000009.1"/>
</dbReference>
<name>A0A849C5N3_9NOCA</name>
<evidence type="ECO:0000313" key="2">
    <source>
        <dbReference type="EMBL" id="NNH72996.1"/>
    </source>
</evidence>
<protein>
    <submittedName>
        <fullName evidence="2">Uncharacterized protein</fullName>
    </submittedName>
</protein>
<reference evidence="2 3" key="1">
    <citation type="submission" date="2020-05" db="EMBL/GenBank/DDBJ databases">
        <title>MicrobeNet Type strains.</title>
        <authorList>
            <person name="Nicholson A.C."/>
        </authorList>
    </citation>
    <scope>NUCLEOTIDE SEQUENCE [LARGE SCALE GENOMIC DNA]</scope>
    <source>
        <strain evidence="2 3">JCM 3224</strain>
    </source>
</reference>